<accession>A0A382GED2</accession>
<feature type="non-terminal residue" evidence="3">
    <location>
        <position position="49"/>
    </location>
</feature>
<dbReference type="InterPro" id="IPR036291">
    <property type="entry name" value="NAD(P)-bd_dom_sf"/>
</dbReference>
<keyword evidence="2" id="KW-0560">Oxidoreductase</keyword>
<dbReference type="GO" id="GO:0016491">
    <property type="term" value="F:oxidoreductase activity"/>
    <property type="evidence" value="ECO:0007669"/>
    <property type="project" value="UniProtKB-KW"/>
</dbReference>
<evidence type="ECO:0008006" key="4">
    <source>
        <dbReference type="Google" id="ProtNLM"/>
    </source>
</evidence>
<dbReference type="GO" id="GO:0016020">
    <property type="term" value="C:membrane"/>
    <property type="evidence" value="ECO:0007669"/>
    <property type="project" value="TreeGrafter"/>
</dbReference>
<proteinExistence type="inferred from homology"/>
<dbReference type="PANTHER" id="PTHR44196">
    <property type="entry name" value="DEHYDROGENASE/REDUCTASE SDR FAMILY MEMBER 7B"/>
    <property type="match status" value="1"/>
</dbReference>
<protein>
    <recommendedName>
        <fullName evidence="4">Short-chain dehydrogenase/reductase SDR</fullName>
    </recommendedName>
</protein>
<sequence length="49" mass="5357">MKNIWITGASSGIGKALALRFAQEGWQVAASARRENLLNEISKLNKNIS</sequence>
<evidence type="ECO:0000256" key="2">
    <source>
        <dbReference type="ARBA" id="ARBA00023002"/>
    </source>
</evidence>
<gene>
    <name evidence="3" type="ORF">METZ01_LOCUS226133</name>
</gene>
<comment type="similarity">
    <text evidence="1">Belongs to the short-chain dehydrogenases/reductases (SDR) family.</text>
</comment>
<name>A0A382GED2_9ZZZZ</name>
<dbReference type="SUPFAM" id="SSF51735">
    <property type="entry name" value="NAD(P)-binding Rossmann-fold domains"/>
    <property type="match status" value="1"/>
</dbReference>
<reference evidence="3" key="1">
    <citation type="submission" date="2018-05" db="EMBL/GenBank/DDBJ databases">
        <authorList>
            <person name="Lanie J.A."/>
            <person name="Ng W.-L."/>
            <person name="Kazmierczak K.M."/>
            <person name="Andrzejewski T.M."/>
            <person name="Davidsen T.M."/>
            <person name="Wayne K.J."/>
            <person name="Tettelin H."/>
            <person name="Glass J.I."/>
            <person name="Rusch D."/>
            <person name="Podicherti R."/>
            <person name="Tsui H.-C.T."/>
            <person name="Winkler M.E."/>
        </authorList>
    </citation>
    <scope>NUCLEOTIDE SEQUENCE</scope>
</reference>
<dbReference type="Gene3D" id="3.40.50.720">
    <property type="entry name" value="NAD(P)-binding Rossmann-like Domain"/>
    <property type="match status" value="1"/>
</dbReference>
<dbReference type="PANTHER" id="PTHR44196:SF1">
    <property type="entry name" value="DEHYDROGENASE_REDUCTASE SDR FAMILY MEMBER 7B"/>
    <property type="match status" value="1"/>
</dbReference>
<evidence type="ECO:0000256" key="1">
    <source>
        <dbReference type="ARBA" id="ARBA00006484"/>
    </source>
</evidence>
<dbReference type="InterPro" id="IPR002347">
    <property type="entry name" value="SDR_fam"/>
</dbReference>
<evidence type="ECO:0000313" key="3">
    <source>
        <dbReference type="EMBL" id="SVB73279.1"/>
    </source>
</evidence>
<dbReference type="Pfam" id="PF00106">
    <property type="entry name" value="adh_short"/>
    <property type="match status" value="1"/>
</dbReference>
<dbReference type="AlphaFoldDB" id="A0A382GED2"/>
<organism evidence="3">
    <name type="scientific">marine metagenome</name>
    <dbReference type="NCBI Taxonomy" id="408172"/>
    <lineage>
        <taxon>unclassified sequences</taxon>
        <taxon>metagenomes</taxon>
        <taxon>ecological metagenomes</taxon>
    </lineage>
</organism>
<dbReference type="EMBL" id="UINC01054949">
    <property type="protein sequence ID" value="SVB73279.1"/>
    <property type="molecule type" value="Genomic_DNA"/>
</dbReference>